<feature type="binding site" evidence="7">
    <location>
        <begin position="332"/>
        <end position="333"/>
    </location>
    <ligand>
        <name>FMN</name>
        <dbReference type="ChEBI" id="CHEBI:58210"/>
    </ligand>
</feature>
<protein>
    <submittedName>
        <fullName evidence="9">Alpha-hydroxy acid oxidase</fullName>
        <ecNumber evidence="9">1.-.-.-</ecNumber>
    </submittedName>
</protein>
<feature type="binding site" evidence="7">
    <location>
        <position position="108"/>
    </location>
    <ligand>
        <name>FMN</name>
        <dbReference type="ChEBI" id="CHEBI:58210"/>
    </ligand>
</feature>
<feature type="binding site" evidence="7">
    <location>
        <position position="166"/>
    </location>
    <ligand>
        <name>glyoxylate</name>
        <dbReference type="ChEBI" id="CHEBI:36655"/>
    </ligand>
</feature>
<dbReference type="EMBL" id="CP123872">
    <property type="protein sequence ID" value="WND02496.1"/>
    <property type="molecule type" value="Genomic_DNA"/>
</dbReference>
<name>A0AA52H8V1_9PROT</name>
<dbReference type="Pfam" id="PF01070">
    <property type="entry name" value="FMN_dh"/>
    <property type="match status" value="1"/>
</dbReference>
<evidence type="ECO:0000256" key="2">
    <source>
        <dbReference type="ARBA" id="ARBA00022630"/>
    </source>
</evidence>
<dbReference type="Gene3D" id="3.20.20.70">
    <property type="entry name" value="Aldolase class I"/>
    <property type="match status" value="1"/>
</dbReference>
<dbReference type="FunFam" id="3.20.20.70:FF:000029">
    <property type="entry name" value="L-lactate dehydrogenase"/>
    <property type="match status" value="1"/>
</dbReference>
<dbReference type="InterPro" id="IPR013785">
    <property type="entry name" value="Aldolase_TIM"/>
</dbReference>
<dbReference type="Proteomes" id="UP001268683">
    <property type="component" value="Chromosome"/>
</dbReference>
<organism evidence="9 10">
    <name type="scientific">Temperatibacter marinus</name>
    <dbReference type="NCBI Taxonomy" id="1456591"/>
    <lineage>
        <taxon>Bacteria</taxon>
        <taxon>Pseudomonadati</taxon>
        <taxon>Pseudomonadota</taxon>
        <taxon>Alphaproteobacteria</taxon>
        <taxon>Kordiimonadales</taxon>
        <taxon>Temperatibacteraceae</taxon>
        <taxon>Temperatibacter</taxon>
    </lineage>
</organism>
<evidence type="ECO:0000259" key="8">
    <source>
        <dbReference type="PROSITE" id="PS51349"/>
    </source>
</evidence>
<feature type="binding site" evidence="7">
    <location>
        <begin position="79"/>
        <end position="81"/>
    </location>
    <ligand>
        <name>FMN</name>
        <dbReference type="ChEBI" id="CHEBI:58210"/>
    </ligand>
</feature>
<feature type="binding site" evidence="7">
    <location>
        <position position="278"/>
    </location>
    <ligand>
        <name>glyoxylate</name>
        <dbReference type="ChEBI" id="CHEBI:36655"/>
    </ligand>
</feature>
<comment type="similarity">
    <text evidence="5">Belongs to the FMN-dependent alpha-hydroxy acid dehydrogenase family.</text>
</comment>
<evidence type="ECO:0000256" key="1">
    <source>
        <dbReference type="ARBA" id="ARBA00001917"/>
    </source>
</evidence>
<feature type="active site" description="Proton acceptor" evidence="6">
    <location>
        <position position="278"/>
    </location>
</feature>
<dbReference type="EC" id="1.-.-.-" evidence="9"/>
<dbReference type="InterPro" id="IPR012133">
    <property type="entry name" value="Alpha-hydoxy_acid_DH_FMN"/>
</dbReference>
<evidence type="ECO:0000313" key="10">
    <source>
        <dbReference type="Proteomes" id="UP001268683"/>
    </source>
</evidence>
<feature type="binding site" evidence="7">
    <location>
        <position position="281"/>
    </location>
    <ligand>
        <name>glyoxylate</name>
        <dbReference type="ChEBI" id="CHEBI:36655"/>
    </ligand>
</feature>
<feature type="domain" description="FMN hydroxy acid dehydrogenase" evidence="8">
    <location>
        <begin position="1"/>
        <end position="381"/>
    </location>
</feature>
<feature type="binding site" evidence="7">
    <location>
        <position position="254"/>
    </location>
    <ligand>
        <name>FMN</name>
        <dbReference type="ChEBI" id="CHEBI:58210"/>
    </ligand>
</feature>
<dbReference type="PROSITE" id="PS51349">
    <property type="entry name" value="FMN_HYDROXY_ACID_DH_2"/>
    <property type="match status" value="1"/>
</dbReference>
<dbReference type="KEGG" id="tmk:QGN29_13160"/>
<dbReference type="PROSITE" id="PS00557">
    <property type="entry name" value="FMN_HYDROXY_ACID_DH_1"/>
    <property type="match status" value="1"/>
</dbReference>
<feature type="binding site" evidence="7">
    <location>
        <position position="276"/>
    </location>
    <ligand>
        <name>FMN</name>
        <dbReference type="ChEBI" id="CHEBI:58210"/>
    </ligand>
</feature>
<feature type="binding site" evidence="7">
    <location>
        <position position="26"/>
    </location>
    <ligand>
        <name>glyoxylate</name>
        <dbReference type="ChEBI" id="CHEBI:36655"/>
    </ligand>
</feature>
<dbReference type="PANTHER" id="PTHR10578:SF149">
    <property type="entry name" value="2-HYDROXYACID OXIDASE 2"/>
    <property type="match status" value="1"/>
</dbReference>
<keyword evidence="3 7" id="KW-0288">FMN</keyword>
<dbReference type="PIRSF" id="PIRSF000138">
    <property type="entry name" value="Al-hdrx_acd_dh"/>
    <property type="match status" value="1"/>
</dbReference>
<dbReference type="RefSeq" id="WP_310798331.1">
    <property type="nucleotide sequence ID" value="NZ_CP123872.1"/>
</dbReference>
<gene>
    <name evidence="9" type="ORF">QGN29_13160</name>
</gene>
<evidence type="ECO:0000313" key="9">
    <source>
        <dbReference type="EMBL" id="WND02496.1"/>
    </source>
</evidence>
<reference evidence="9" key="1">
    <citation type="submission" date="2023-04" db="EMBL/GenBank/DDBJ databases">
        <title>Complete genome sequence of Temperatibacter marinus.</title>
        <authorList>
            <person name="Rong J.-C."/>
            <person name="Yi M.-L."/>
            <person name="Zhao Q."/>
        </authorList>
    </citation>
    <scope>NUCLEOTIDE SEQUENCE</scope>
    <source>
        <strain evidence="9">NBRC 110045</strain>
    </source>
</reference>
<evidence type="ECO:0000256" key="7">
    <source>
        <dbReference type="PIRSR" id="PIRSR000138-2"/>
    </source>
</evidence>
<keyword evidence="10" id="KW-1185">Reference proteome</keyword>
<evidence type="ECO:0000256" key="3">
    <source>
        <dbReference type="ARBA" id="ARBA00022643"/>
    </source>
</evidence>
<evidence type="ECO:0000256" key="4">
    <source>
        <dbReference type="ARBA" id="ARBA00023002"/>
    </source>
</evidence>
<dbReference type="CDD" id="cd02809">
    <property type="entry name" value="alpha_hydroxyacid_oxid_FMN"/>
    <property type="match status" value="1"/>
</dbReference>
<proteinExistence type="inferred from homology"/>
<sequence length="381" mass="42461">MGKNFYNIEQLRKQARKNLPDPMFHYMEGGADDEVSLERNCKAFDRYQITPKSLRDISNLSTETEVLGHKSPLPLILAPTGMNRLFHHHKEYAVAKAAEKQNLIYSLSTVATTSIEAISNTISSPKMMQVYIHKDRELTRTLVERTKKAGYSALCLTVDTVVAGNRERDFETGMGLPPKFTLKSIASFLLHSYWLRHAFINKGFTLSNLTDYINKDEMSGMSPAEYINNQFDRTLSWKDLEWLRNHWDGKLVIKGVQNAHDAKTAETIGADAIMISNHGGRQLDGSPAPIDSLKPIKEAINGQTQLIVDGGIRRGSDIFKAIALGADAVSIGRPYLYGLAALGEEGVISAISILKEEFERTMMLSGCSSLADIKEDMITPY</sequence>
<dbReference type="GO" id="GO:0010181">
    <property type="term" value="F:FMN binding"/>
    <property type="evidence" value="ECO:0007669"/>
    <property type="project" value="InterPro"/>
</dbReference>
<accession>A0AA52H8V1</accession>
<dbReference type="AlphaFoldDB" id="A0AA52H8V1"/>
<evidence type="ECO:0000256" key="5">
    <source>
        <dbReference type="ARBA" id="ARBA00024042"/>
    </source>
</evidence>
<evidence type="ECO:0000256" key="6">
    <source>
        <dbReference type="PIRSR" id="PIRSR000138-1"/>
    </source>
</evidence>
<dbReference type="InterPro" id="IPR000262">
    <property type="entry name" value="FMN-dep_DH"/>
</dbReference>
<dbReference type="GO" id="GO:0016614">
    <property type="term" value="F:oxidoreductase activity, acting on CH-OH group of donors"/>
    <property type="evidence" value="ECO:0007669"/>
    <property type="project" value="UniProtKB-ARBA"/>
</dbReference>
<dbReference type="SUPFAM" id="SSF51395">
    <property type="entry name" value="FMN-linked oxidoreductases"/>
    <property type="match status" value="1"/>
</dbReference>
<comment type="cofactor">
    <cofactor evidence="1">
        <name>FMN</name>
        <dbReference type="ChEBI" id="CHEBI:58210"/>
    </cofactor>
</comment>
<keyword evidence="2 7" id="KW-0285">Flavoprotein</keyword>
<feature type="binding site" evidence="7">
    <location>
        <position position="131"/>
    </location>
    <ligand>
        <name>glyoxylate</name>
        <dbReference type="ChEBI" id="CHEBI:36655"/>
    </ligand>
</feature>
<feature type="binding site" evidence="7">
    <location>
        <position position="157"/>
    </location>
    <ligand>
        <name>FMN</name>
        <dbReference type="ChEBI" id="CHEBI:58210"/>
    </ligand>
</feature>
<feature type="binding site" evidence="7">
    <location>
        <position position="129"/>
    </location>
    <ligand>
        <name>FMN</name>
        <dbReference type="ChEBI" id="CHEBI:58210"/>
    </ligand>
</feature>
<feature type="binding site" evidence="7">
    <location>
        <begin position="309"/>
        <end position="313"/>
    </location>
    <ligand>
        <name>FMN</name>
        <dbReference type="ChEBI" id="CHEBI:58210"/>
    </ligand>
</feature>
<dbReference type="InterPro" id="IPR037396">
    <property type="entry name" value="FMN_HAD"/>
</dbReference>
<dbReference type="PANTHER" id="PTHR10578">
    <property type="entry name" value="S -2-HYDROXY-ACID OXIDASE-RELATED"/>
    <property type="match status" value="1"/>
</dbReference>
<keyword evidence="4 9" id="KW-0560">Oxidoreductase</keyword>
<dbReference type="InterPro" id="IPR008259">
    <property type="entry name" value="FMN_hydac_DH_AS"/>
</dbReference>